<evidence type="ECO:0000256" key="2">
    <source>
        <dbReference type="ARBA" id="ARBA00022679"/>
    </source>
</evidence>
<evidence type="ECO:0000256" key="4">
    <source>
        <dbReference type="SAM" id="Phobius"/>
    </source>
</evidence>
<comment type="pathway">
    <text evidence="1">Lipid metabolism.</text>
</comment>
<keyword evidence="3 6" id="KW-0012">Acyltransferase</keyword>
<dbReference type="GO" id="GO:0006654">
    <property type="term" value="P:phosphatidic acid biosynthetic process"/>
    <property type="evidence" value="ECO:0007669"/>
    <property type="project" value="TreeGrafter"/>
</dbReference>
<dbReference type="EMBL" id="CP119311">
    <property type="protein sequence ID" value="WEK34202.1"/>
    <property type="molecule type" value="Genomic_DNA"/>
</dbReference>
<dbReference type="PANTHER" id="PTHR10434:SF66">
    <property type="entry name" value="PHOSPHOLIPID_GLYCEROL ACYLTRANSFERASE DOMAIN-CONTAINING PROTEIN"/>
    <property type="match status" value="1"/>
</dbReference>
<protein>
    <submittedName>
        <fullName evidence="6">Lysophospholipid acyltransferase family protein</fullName>
    </submittedName>
</protein>
<dbReference type="InterPro" id="IPR021184">
    <property type="entry name" value="TNF_CS"/>
</dbReference>
<reference evidence="6" key="1">
    <citation type="submission" date="2023-03" db="EMBL/GenBank/DDBJ databases">
        <title>Andean soil-derived lignocellulolytic bacterial consortium as a source of novel taxa and putative plastic-active enzymes.</title>
        <authorList>
            <person name="Diaz-Garcia L."/>
            <person name="Chuvochina M."/>
            <person name="Feuerriegel G."/>
            <person name="Bunk B."/>
            <person name="Sproer C."/>
            <person name="Streit W.R."/>
            <person name="Rodriguez L.M."/>
            <person name="Overmann J."/>
            <person name="Jimenez D.J."/>
        </authorList>
    </citation>
    <scope>NUCLEOTIDE SEQUENCE</scope>
    <source>
        <strain evidence="6">MAG 7</strain>
    </source>
</reference>
<dbReference type="CDD" id="cd07989">
    <property type="entry name" value="LPLAT_AGPAT-like"/>
    <property type="match status" value="1"/>
</dbReference>
<keyword evidence="4" id="KW-1133">Transmembrane helix</keyword>
<evidence type="ECO:0000313" key="7">
    <source>
        <dbReference type="Proteomes" id="UP001220610"/>
    </source>
</evidence>
<keyword evidence="2" id="KW-0808">Transferase</keyword>
<evidence type="ECO:0000313" key="6">
    <source>
        <dbReference type="EMBL" id="WEK34202.1"/>
    </source>
</evidence>
<dbReference type="SUPFAM" id="SSF69593">
    <property type="entry name" value="Glycerol-3-phosphate (1)-acyltransferase"/>
    <property type="match status" value="1"/>
</dbReference>
<feature type="domain" description="Phospholipid/glycerol acyltransferase" evidence="5">
    <location>
        <begin position="79"/>
        <end position="193"/>
    </location>
</feature>
<name>A0AAJ5WR37_9BACT</name>
<dbReference type="InterPro" id="IPR002123">
    <property type="entry name" value="Plipid/glycerol_acylTrfase"/>
</dbReference>
<sequence length="263" mass="30195">MKYLLLPLRGLYLLYALLVFLALMLLVIPFVVIASFFGKIRGGNFIQQCCVFWAGAWFFLIGIWHRDQFESPHDTGRQYIFVANHIAYIDIPIIFLSVKQPLRVLGKAEMGKLPLFGFIYRNAAVMVDRNSPENRAKSVRTLKAVIRKGISIFIFPEGTFNETPQPLTSFYDGAFRIAIETQTPIKPLLFLDTFARHHYRSIFTLNPGRSRTIFLDEVPVEGLTIKDVPLLKQRVYQLMEEKLRAYRADWIAAQPEPGAAIRP</sequence>
<evidence type="ECO:0000256" key="1">
    <source>
        <dbReference type="ARBA" id="ARBA00005189"/>
    </source>
</evidence>
<dbReference type="SMART" id="SM00563">
    <property type="entry name" value="PlsC"/>
    <property type="match status" value="1"/>
</dbReference>
<organism evidence="6 7">
    <name type="scientific">Candidatus Pseudobacter hemicellulosilyticus</name>
    <dbReference type="NCBI Taxonomy" id="3121375"/>
    <lineage>
        <taxon>Bacteria</taxon>
        <taxon>Pseudomonadati</taxon>
        <taxon>Bacteroidota</taxon>
        <taxon>Chitinophagia</taxon>
        <taxon>Chitinophagales</taxon>
        <taxon>Chitinophagaceae</taxon>
        <taxon>Pseudobacter</taxon>
    </lineage>
</organism>
<evidence type="ECO:0000259" key="5">
    <source>
        <dbReference type="SMART" id="SM00563"/>
    </source>
</evidence>
<evidence type="ECO:0000256" key="3">
    <source>
        <dbReference type="ARBA" id="ARBA00023315"/>
    </source>
</evidence>
<feature type="transmembrane region" description="Helical" evidence="4">
    <location>
        <begin position="12"/>
        <end position="37"/>
    </location>
</feature>
<feature type="transmembrane region" description="Helical" evidence="4">
    <location>
        <begin position="78"/>
        <end position="98"/>
    </location>
</feature>
<dbReference type="Proteomes" id="UP001220610">
    <property type="component" value="Chromosome"/>
</dbReference>
<dbReference type="AlphaFoldDB" id="A0AAJ5WR37"/>
<dbReference type="Pfam" id="PF01553">
    <property type="entry name" value="Acyltransferase"/>
    <property type="match status" value="1"/>
</dbReference>
<keyword evidence="4" id="KW-0812">Transmembrane</keyword>
<accession>A0AAJ5WR37</accession>
<keyword evidence="4" id="KW-0472">Membrane</keyword>
<gene>
    <name evidence="6" type="ORF">P0Y53_17075</name>
</gene>
<dbReference type="PANTHER" id="PTHR10434">
    <property type="entry name" value="1-ACYL-SN-GLYCEROL-3-PHOSPHATE ACYLTRANSFERASE"/>
    <property type="match status" value="1"/>
</dbReference>
<dbReference type="PROSITE" id="PS00251">
    <property type="entry name" value="THD_1"/>
    <property type="match status" value="1"/>
</dbReference>
<proteinExistence type="predicted"/>
<feature type="transmembrane region" description="Helical" evidence="4">
    <location>
        <begin position="49"/>
        <end position="66"/>
    </location>
</feature>
<dbReference type="GO" id="GO:0003841">
    <property type="term" value="F:1-acylglycerol-3-phosphate O-acyltransferase activity"/>
    <property type="evidence" value="ECO:0007669"/>
    <property type="project" value="TreeGrafter"/>
</dbReference>